<evidence type="ECO:0000256" key="6">
    <source>
        <dbReference type="ARBA" id="ARBA00023136"/>
    </source>
</evidence>
<organism evidence="9">
    <name type="scientific">Candidatus Atribacter allofermentans</name>
    <dbReference type="NCBI Taxonomy" id="1852833"/>
    <lineage>
        <taxon>Bacteria</taxon>
        <taxon>Pseudomonadati</taxon>
        <taxon>Atribacterota</taxon>
        <taxon>Atribacteria</taxon>
        <taxon>Atribacterales</taxon>
        <taxon>Atribacteraceae</taxon>
        <taxon>Atribacter</taxon>
    </lineage>
</organism>
<dbReference type="EMBL" id="MWBQ01000093">
    <property type="protein sequence ID" value="OQA57316.1"/>
    <property type="molecule type" value="Genomic_DNA"/>
</dbReference>
<dbReference type="PROSITE" id="PS50928">
    <property type="entry name" value="ABC_TM1"/>
    <property type="match status" value="1"/>
</dbReference>
<feature type="transmembrane region" description="Helical" evidence="7">
    <location>
        <begin position="263"/>
        <end position="286"/>
    </location>
</feature>
<feature type="transmembrane region" description="Helical" evidence="7">
    <location>
        <begin position="164"/>
        <end position="182"/>
    </location>
</feature>
<feature type="domain" description="ABC transmembrane type-1" evidence="8">
    <location>
        <begin position="69"/>
        <end position="281"/>
    </location>
</feature>
<evidence type="ECO:0000256" key="2">
    <source>
        <dbReference type="ARBA" id="ARBA00022448"/>
    </source>
</evidence>
<keyword evidence="6 7" id="KW-0472">Membrane</keyword>
<evidence type="ECO:0000259" key="8">
    <source>
        <dbReference type="PROSITE" id="PS50928"/>
    </source>
</evidence>
<keyword evidence="2 7" id="KW-0813">Transport</keyword>
<evidence type="ECO:0000256" key="1">
    <source>
        <dbReference type="ARBA" id="ARBA00004651"/>
    </source>
</evidence>
<feature type="transmembrane region" description="Helical" evidence="7">
    <location>
        <begin position="12"/>
        <end position="31"/>
    </location>
</feature>
<accession>A0A1V5SRZ7</accession>
<feature type="transmembrane region" description="Helical" evidence="7">
    <location>
        <begin position="194"/>
        <end position="218"/>
    </location>
</feature>
<evidence type="ECO:0000256" key="5">
    <source>
        <dbReference type="ARBA" id="ARBA00022989"/>
    </source>
</evidence>
<dbReference type="GO" id="GO:0055085">
    <property type="term" value="P:transmembrane transport"/>
    <property type="evidence" value="ECO:0007669"/>
    <property type="project" value="InterPro"/>
</dbReference>
<protein>
    <submittedName>
        <fullName evidence="9">Trehalose transport system permease protein SugA</fullName>
    </submittedName>
</protein>
<dbReference type="InterPro" id="IPR000515">
    <property type="entry name" value="MetI-like"/>
</dbReference>
<comment type="subcellular location">
    <subcellularLocation>
        <location evidence="1 7">Cell membrane</location>
        <topology evidence="1 7">Multi-pass membrane protein</topology>
    </subcellularLocation>
</comment>
<comment type="caution">
    <text evidence="9">The sequence shown here is derived from an EMBL/GenBank/DDBJ whole genome shotgun (WGS) entry which is preliminary data.</text>
</comment>
<dbReference type="Pfam" id="PF00528">
    <property type="entry name" value="BPD_transp_1"/>
    <property type="match status" value="1"/>
</dbReference>
<keyword evidence="3" id="KW-1003">Cell membrane</keyword>
<feature type="transmembrane region" description="Helical" evidence="7">
    <location>
        <begin position="106"/>
        <end position="126"/>
    </location>
</feature>
<evidence type="ECO:0000256" key="7">
    <source>
        <dbReference type="RuleBase" id="RU363032"/>
    </source>
</evidence>
<feature type="transmembrane region" description="Helical" evidence="7">
    <location>
        <begin position="71"/>
        <end position="94"/>
    </location>
</feature>
<name>A0A1V5SRZ7_9BACT</name>
<dbReference type="CDD" id="cd06261">
    <property type="entry name" value="TM_PBP2"/>
    <property type="match status" value="1"/>
</dbReference>
<evidence type="ECO:0000256" key="4">
    <source>
        <dbReference type="ARBA" id="ARBA00022692"/>
    </source>
</evidence>
<dbReference type="GO" id="GO:0005886">
    <property type="term" value="C:plasma membrane"/>
    <property type="evidence" value="ECO:0007669"/>
    <property type="project" value="UniProtKB-SubCell"/>
</dbReference>
<dbReference type="AlphaFoldDB" id="A0A1V5SRZ7"/>
<reference evidence="9" key="1">
    <citation type="submission" date="2017-02" db="EMBL/GenBank/DDBJ databases">
        <title>Delving into the versatile metabolic prowess of the omnipresent phylum Bacteroidetes.</title>
        <authorList>
            <person name="Nobu M.K."/>
            <person name="Mei R."/>
            <person name="Narihiro T."/>
            <person name="Kuroda K."/>
            <person name="Liu W.-T."/>
        </authorList>
    </citation>
    <scope>NUCLEOTIDE SEQUENCE</scope>
    <source>
        <strain evidence="9">ADurb.Bin276</strain>
    </source>
</reference>
<feature type="transmembrane region" description="Helical" evidence="7">
    <location>
        <begin position="230"/>
        <end position="251"/>
    </location>
</feature>
<keyword evidence="5 7" id="KW-1133">Transmembrane helix</keyword>
<dbReference type="PANTHER" id="PTHR43005">
    <property type="entry name" value="BLR7065 PROTEIN"/>
    <property type="match status" value="1"/>
</dbReference>
<dbReference type="InterPro" id="IPR035906">
    <property type="entry name" value="MetI-like_sf"/>
</dbReference>
<dbReference type="Proteomes" id="UP000485569">
    <property type="component" value="Unassembled WGS sequence"/>
</dbReference>
<evidence type="ECO:0000313" key="9">
    <source>
        <dbReference type="EMBL" id="OQA57316.1"/>
    </source>
</evidence>
<gene>
    <name evidence="9" type="primary">sugA_6</name>
    <name evidence="9" type="ORF">BWY41_01291</name>
</gene>
<dbReference type="Gene3D" id="1.10.3720.10">
    <property type="entry name" value="MetI-like"/>
    <property type="match status" value="1"/>
</dbReference>
<dbReference type="PANTHER" id="PTHR43005:SF2">
    <property type="entry name" value="INTEGRAL MEMBRANE SUGAR TRANSPORT PROTEIN"/>
    <property type="match status" value="1"/>
</dbReference>
<sequence length="291" mass="32959">MASRKFNKSIPYLLILPALAIIFPLLIYPVFYNVYLSFFSWKVLPPAFNFVKLQNYFDVFNNPVFWNSVKITLQFTGIVVGIQFVLGLGLAYLLNGQKFAKQTTRSIVLIPYISAPAIISLIWRLLWDPDLGQINQILRFFGIRGPGWIADPATSLFSVTVTEIWRGIPFVILVLLAGLQALPDEPYDAAKVDGASSVQIFFLITVPLLKTIIWIVLLFQTIFTLRAFDIIWVLTGGGPGGSTQTLSIMIYRTMFRFWDGGTSSTLSVIILILTLLISFVFFRYLYKEMEV</sequence>
<dbReference type="SUPFAM" id="SSF161098">
    <property type="entry name" value="MetI-like"/>
    <property type="match status" value="1"/>
</dbReference>
<keyword evidence="4 7" id="KW-0812">Transmembrane</keyword>
<evidence type="ECO:0000256" key="3">
    <source>
        <dbReference type="ARBA" id="ARBA00022475"/>
    </source>
</evidence>
<proteinExistence type="inferred from homology"/>
<comment type="similarity">
    <text evidence="7">Belongs to the binding-protein-dependent transport system permease family.</text>
</comment>